<gene>
    <name evidence="4" type="ORF">P43SY_000611</name>
</gene>
<reference evidence="4" key="1">
    <citation type="submission" date="2021-12" db="EMBL/GenBank/DDBJ databases">
        <title>Prjna785345.</title>
        <authorList>
            <person name="Rujirawat T."/>
            <person name="Krajaejun T."/>
        </authorList>
    </citation>
    <scope>NUCLEOTIDE SEQUENCE</scope>
    <source>
        <strain evidence="4">Pi057C3</strain>
    </source>
</reference>
<proteinExistence type="predicted"/>
<feature type="domain" description="Kazal-like" evidence="3">
    <location>
        <begin position="26"/>
        <end position="76"/>
    </location>
</feature>
<evidence type="ECO:0000313" key="5">
    <source>
        <dbReference type="Proteomes" id="UP001209570"/>
    </source>
</evidence>
<dbReference type="SMART" id="SM00280">
    <property type="entry name" value="KAZAL"/>
    <property type="match status" value="1"/>
</dbReference>
<sequence length="146" mass="15021">MKTSSVTTAALLPLVAALQLVSAEFNCSMPKENRMMRLICGPVVCGSNNITYENDDEFGWAKCEYPDLTVAKRGACPGHKSCMSPYPERGSDAGNSGDGVPSPTKENIVGSEAPTPTKSKSSVAAGIQTSVAIAIVTVGAILAAAA</sequence>
<dbReference type="InterPro" id="IPR036058">
    <property type="entry name" value="Kazal_dom_sf"/>
</dbReference>
<keyword evidence="5" id="KW-1185">Reference proteome</keyword>
<protein>
    <recommendedName>
        <fullName evidence="3">Kazal-like domain-containing protein</fullName>
    </recommendedName>
</protein>
<feature type="region of interest" description="Disordered" evidence="1">
    <location>
        <begin position="86"/>
        <end position="122"/>
    </location>
</feature>
<dbReference type="CDD" id="cd00104">
    <property type="entry name" value="KAZAL_FS"/>
    <property type="match status" value="1"/>
</dbReference>
<keyword evidence="2" id="KW-0732">Signal</keyword>
<evidence type="ECO:0000256" key="1">
    <source>
        <dbReference type="SAM" id="MobiDB-lite"/>
    </source>
</evidence>
<organism evidence="4 5">
    <name type="scientific">Pythium insidiosum</name>
    <name type="common">Pythiosis disease agent</name>
    <dbReference type="NCBI Taxonomy" id="114742"/>
    <lineage>
        <taxon>Eukaryota</taxon>
        <taxon>Sar</taxon>
        <taxon>Stramenopiles</taxon>
        <taxon>Oomycota</taxon>
        <taxon>Peronosporomycetes</taxon>
        <taxon>Pythiales</taxon>
        <taxon>Pythiaceae</taxon>
        <taxon>Pythium</taxon>
    </lineage>
</organism>
<dbReference type="EMBL" id="JAKCXM010000148">
    <property type="protein sequence ID" value="KAJ0400706.1"/>
    <property type="molecule type" value="Genomic_DNA"/>
</dbReference>
<evidence type="ECO:0000313" key="4">
    <source>
        <dbReference type="EMBL" id="KAJ0400706.1"/>
    </source>
</evidence>
<accession>A0AAD5QAM4</accession>
<comment type="caution">
    <text evidence="4">The sequence shown here is derived from an EMBL/GenBank/DDBJ whole genome shotgun (WGS) entry which is preliminary data.</text>
</comment>
<dbReference type="InterPro" id="IPR002350">
    <property type="entry name" value="Kazal_dom"/>
</dbReference>
<dbReference type="SUPFAM" id="SSF100895">
    <property type="entry name" value="Kazal-type serine protease inhibitors"/>
    <property type="match status" value="1"/>
</dbReference>
<evidence type="ECO:0000259" key="3">
    <source>
        <dbReference type="SMART" id="SM00280"/>
    </source>
</evidence>
<dbReference type="AlphaFoldDB" id="A0AAD5QAM4"/>
<name>A0AAD5QAM4_PYTIN</name>
<evidence type="ECO:0000256" key="2">
    <source>
        <dbReference type="SAM" id="SignalP"/>
    </source>
</evidence>
<dbReference type="Proteomes" id="UP001209570">
    <property type="component" value="Unassembled WGS sequence"/>
</dbReference>
<feature type="chain" id="PRO_5042082576" description="Kazal-like domain-containing protein" evidence="2">
    <location>
        <begin position="24"/>
        <end position="146"/>
    </location>
</feature>
<dbReference type="Gene3D" id="3.30.60.30">
    <property type="match status" value="1"/>
</dbReference>
<feature type="signal peptide" evidence="2">
    <location>
        <begin position="1"/>
        <end position="23"/>
    </location>
</feature>